<dbReference type="GO" id="GO:0032259">
    <property type="term" value="P:methylation"/>
    <property type="evidence" value="ECO:0007669"/>
    <property type="project" value="UniProtKB-KW"/>
</dbReference>
<dbReference type="PRINTS" id="PR00507">
    <property type="entry name" value="N12N6MTFRASE"/>
</dbReference>
<dbReference type="Pfam" id="PF20473">
    <property type="entry name" value="MmeI_Mtase"/>
    <property type="match status" value="1"/>
</dbReference>
<feature type="domain" description="MmeI-like helicase spacer" evidence="6">
    <location>
        <begin position="242"/>
        <end position="313"/>
    </location>
</feature>
<dbReference type="Pfam" id="PF20466">
    <property type="entry name" value="MmeI_TRD"/>
    <property type="match status" value="1"/>
</dbReference>
<feature type="domain" description="MmeI-like N-terminal" evidence="5">
    <location>
        <begin position="8"/>
        <end position="234"/>
    </location>
</feature>
<proteinExistence type="predicted"/>
<reference evidence="9 10" key="1">
    <citation type="submission" date="2016-10" db="EMBL/GenBank/DDBJ databases">
        <authorList>
            <person name="de Groot N.N."/>
        </authorList>
    </citation>
    <scope>NUCLEOTIDE SEQUENCE [LARGE SCALE GENOMIC DNA]</scope>
    <source>
        <strain evidence="9 10">DSM 19073</strain>
    </source>
</reference>
<feature type="domain" description="MmeI-like DNA-methyltransferase" evidence="8">
    <location>
        <begin position="408"/>
        <end position="706"/>
    </location>
</feature>
<dbReference type="Pfam" id="PF20465">
    <property type="entry name" value="MmeI_hel"/>
    <property type="match status" value="1"/>
</dbReference>
<dbReference type="EMBL" id="FORA01000001">
    <property type="protein sequence ID" value="SFI56071.1"/>
    <property type="molecule type" value="Genomic_DNA"/>
</dbReference>
<evidence type="ECO:0000259" key="5">
    <source>
        <dbReference type="Pfam" id="PF20464"/>
    </source>
</evidence>
<evidence type="ECO:0000259" key="7">
    <source>
        <dbReference type="Pfam" id="PF20466"/>
    </source>
</evidence>
<evidence type="ECO:0000259" key="8">
    <source>
        <dbReference type="Pfam" id="PF20473"/>
    </source>
</evidence>
<dbReference type="InterPro" id="IPR046816">
    <property type="entry name" value="MmeI_Mtase"/>
</dbReference>
<comment type="catalytic activity">
    <reaction evidence="4">
        <text>a 2'-deoxyadenosine in DNA + S-adenosyl-L-methionine = an N(6)-methyl-2'-deoxyadenosine in DNA + S-adenosyl-L-homocysteine + H(+)</text>
        <dbReference type="Rhea" id="RHEA:15197"/>
        <dbReference type="Rhea" id="RHEA-COMP:12418"/>
        <dbReference type="Rhea" id="RHEA-COMP:12419"/>
        <dbReference type="ChEBI" id="CHEBI:15378"/>
        <dbReference type="ChEBI" id="CHEBI:57856"/>
        <dbReference type="ChEBI" id="CHEBI:59789"/>
        <dbReference type="ChEBI" id="CHEBI:90615"/>
        <dbReference type="ChEBI" id="CHEBI:90616"/>
        <dbReference type="EC" id="2.1.1.72"/>
    </reaction>
</comment>
<dbReference type="PROSITE" id="PS00092">
    <property type="entry name" value="N6_MTASE"/>
    <property type="match status" value="1"/>
</dbReference>
<evidence type="ECO:0000313" key="10">
    <source>
        <dbReference type="Proteomes" id="UP000199110"/>
    </source>
</evidence>
<protein>
    <recommendedName>
        <fullName evidence="1">site-specific DNA-methyltransferase (adenine-specific)</fullName>
        <ecNumber evidence="1">2.1.1.72</ecNumber>
    </recommendedName>
</protein>
<dbReference type="InterPro" id="IPR046819">
    <property type="entry name" value="MmeI_hel"/>
</dbReference>
<evidence type="ECO:0000256" key="1">
    <source>
        <dbReference type="ARBA" id="ARBA00011900"/>
    </source>
</evidence>
<accession>A0A1I3J6V8</accession>
<dbReference type="InterPro" id="IPR050953">
    <property type="entry name" value="N4_N6_ade-DNA_methylase"/>
</dbReference>
<keyword evidence="2 9" id="KW-0489">Methyltransferase</keyword>
<dbReference type="Pfam" id="PF20464">
    <property type="entry name" value="MmeI_N"/>
    <property type="match status" value="1"/>
</dbReference>
<evidence type="ECO:0000256" key="4">
    <source>
        <dbReference type="ARBA" id="ARBA00047942"/>
    </source>
</evidence>
<organism evidence="9 10">
    <name type="scientific">Jannaschia pohangensis</name>
    <dbReference type="NCBI Taxonomy" id="390807"/>
    <lineage>
        <taxon>Bacteria</taxon>
        <taxon>Pseudomonadati</taxon>
        <taxon>Pseudomonadota</taxon>
        <taxon>Alphaproteobacteria</taxon>
        <taxon>Rhodobacterales</taxon>
        <taxon>Roseobacteraceae</taxon>
        <taxon>Jannaschia</taxon>
    </lineage>
</organism>
<dbReference type="GO" id="GO:0003676">
    <property type="term" value="F:nucleic acid binding"/>
    <property type="evidence" value="ECO:0007669"/>
    <property type="project" value="InterPro"/>
</dbReference>
<dbReference type="InterPro" id="IPR046817">
    <property type="entry name" value="MmeI_N"/>
</dbReference>
<gene>
    <name evidence="9" type="ORF">SAMN04488095_1233</name>
</gene>
<sequence>MIDAQNTMDVAEFITRWAASGGSERANFQTFANELCGILGVPRPDPATQHAPSDAYCFERPVTFIHTGSQSRGFIDLYRAGHFVMEAKQGTDGKANPKTDQAELIPDLPRATRVGHGKRGTQQWALAMMGAKAQADGYARAVSRDDGWPPFLMVVDVGHVIELYADFSGQGQGYTQFPDGRRYRITMDDLRNEATRDLLRMIWTDPMALDPSRTAARVTREVADRLAALGRSFEGQGHAPETVANFLMRCLFTMFAEDVDLIPADSFTDLLTKLRGHPEHAAPSLKALWETMNTGGFSAVLTTDLKKFNGGLFKDAEALPLSNVQLSLLIDAAQCDWREVEPAIFGTLLERALDKKQRHKLGAHYTPRAYVERLVVPTIMEPLRADWADVQAAALTLAKQGKEDAARDVVRDFHRQLCETTVLDPACGSGNFLYVALELMKRLEGEVTALLAELGEDQSALSLAGYTVDPHQFLGIELNPWAAAVAELVLWIGYLQWHFRTHGTASPSEPVLRDFHNIENRDAVLTYTGTTPRLDEAGAPVTRWDGVTKTRHPVTGEDVPDPQARVPVLDYAAPKPAQWPRADFIVGNPPFIGASRMRDALGDGYAEALWKAYPKMPQSADFVMFWWEKAALATRGWKPATAKAKARGTRRMGLITTNSLRQTFNRKVLAPHMADPKTPLSLTYAIPDHPWVDAGDGAAVRIAMTVGRLGNHPGRLLTVDREQKSEAEAEGRAVSLSVEKGKIFANLRIGADVAGAKPLKANDGISSPGVKLHGAGFIVTPAEARALGLGTVPGLENHIRDYRNGRDLTATPRGVMVIDLFGLSEKEVRERFPAVYQHVFDRVKPERDERAKNSKDSAAYARLWWLHGKPRQMLRPALQGLPRYIATVETTKHRTFQFLGSNTLPDNMLIAIGSDDAAMISILSSRVHVAWALTAGGRLGFGNDPRYNKSKCFDPFPFPDLTDPQRTRLRALGEELDAHRKAQQAQHPKLTLTQMYNVLEKLRAGETIEGKDRETYDQGLIGILRDIHDRIDAAVADAYGWPADLSDDDILHRLVDLNRERAAEEAQGHIRWLRPEYQNPAGTQAEAKGKTADMDLGPKAAADKPAFPKALPDQIAAVREALSDLGQATPEQVARQFKRGRAATVQPLLDSLTALGQAQVVDGGRYAM</sequence>
<keyword evidence="10" id="KW-1185">Reference proteome</keyword>
<dbReference type="PANTHER" id="PTHR33841">
    <property type="entry name" value="DNA METHYLTRANSFERASE YEEA-RELATED"/>
    <property type="match status" value="1"/>
</dbReference>
<feature type="domain" description="MmeI-like target recognition" evidence="7">
    <location>
        <begin position="796"/>
        <end position="961"/>
    </location>
</feature>
<dbReference type="PANTHER" id="PTHR33841:SF1">
    <property type="entry name" value="DNA METHYLTRANSFERASE A"/>
    <property type="match status" value="1"/>
</dbReference>
<dbReference type="InterPro" id="IPR002052">
    <property type="entry name" value="DNA_methylase_N6_adenine_CS"/>
</dbReference>
<dbReference type="InterPro" id="IPR046820">
    <property type="entry name" value="MmeI_TRD"/>
</dbReference>
<dbReference type="STRING" id="390807.SAMN04488095_1233"/>
<evidence type="ECO:0000256" key="2">
    <source>
        <dbReference type="ARBA" id="ARBA00022603"/>
    </source>
</evidence>
<evidence type="ECO:0000256" key="3">
    <source>
        <dbReference type="ARBA" id="ARBA00022679"/>
    </source>
</evidence>
<dbReference type="GO" id="GO:0009007">
    <property type="term" value="F:site-specific DNA-methyltransferase (adenine-specific) activity"/>
    <property type="evidence" value="ECO:0007669"/>
    <property type="project" value="UniProtKB-EC"/>
</dbReference>
<name>A0A1I3J6V8_9RHOB</name>
<dbReference type="AlphaFoldDB" id="A0A1I3J6V8"/>
<evidence type="ECO:0000313" key="9">
    <source>
        <dbReference type="EMBL" id="SFI56071.1"/>
    </source>
</evidence>
<dbReference type="Proteomes" id="UP000199110">
    <property type="component" value="Unassembled WGS sequence"/>
</dbReference>
<evidence type="ECO:0000259" key="6">
    <source>
        <dbReference type="Pfam" id="PF20465"/>
    </source>
</evidence>
<dbReference type="SUPFAM" id="SSF53335">
    <property type="entry name" value="S-adenosyl-L-methionine-dependent methyltransferases"/>
    <property type="match status" value="1"/>
</dbReference>
<dbReference type="Gene3D" id="3.40.50.150">
    <property type="entry name" value="Vaccinia Virus protein VP39"/>
    <property type="match status" value="1"/>
</dbReference>
<dbReference type="InterPro" id="IPR029063">
    <property type="entry name" value="SAM-dependent_MTases_sf"/>
</dbReference>
<keyword evidence="3" id="KW-0808">Transferase</keyword>
<dbReference type="EC" id="2.1.1.72" evidence="1"/>